<dbReference type="STRING" id="270498.CHK_1954"/>
<evidence type="ECO:0000313" key="11">
    <source>
        <dbReference type="EMBL" id="KKI50660.1"/>
    </source>
</evidence>
<dbReference type="GO" id="GO:0005524">
    <property type="term" value="F:ATP binding"/>
    <property type="evidence" value="ECO:0007669"/>
    <property type="project" value="UniProtKB-KW"/>
</dbReference>
<accession>A0A0M2NK95</accession>
<keyword evidence="5" id="KW-0677">Repeat</keyword>
<dbReference type="Proteomes" id="UP000034076">
    <property type="component" value="Unassembled WGS sequence"/>
</dbReference>
<evidence type="ECO:0000256" key="7">
    <source>
        <dbReference type="ARBA" id="ARBA00022840"/>
    </source>
</evidence>
<dbReference type="InterPro" id="IPR003439">
    <property type="entry name" value="ABC_transporter-like_ATP-bd"/>
</dbReference>
<dbReference type="SMART" id="SM00382">
    <property type="entry name" value="AAA"/>
    <property type="match status" value="2"/>
</dbReference>
<evidence type="ECO:0000256" key="2">
    <source>
        <dbReference type="ARBA" id="ARBA00022448"/>
    </source>
</evidence>
<keyword evidence="4" id="KW-0762">Sugar transport</keyword>
<dbReference type="OrthoDB" id="9771863at2"/>
<dbReference type="InterPro" id="IPR050107">
    <property type="entry name" value="ABC_carbohydrate_import_ATPase"/>
</dbReference>
<feature type="domain" description="ABC transporter" evidence="10">
    <location>
        <begin position="7"/>
        <end position="243"/>
    </location>
</feature>
<dbReference type="FunFam" id="3.40.50.300:FF:000127">
    <property type="entry name" value="Ribose import ATP-binding protein RbsA"/>
    <property type="match status" value="1"/>
</dbReference>
<dbReference type="CDD" id="cd03216">
    <property type="entry name" value="ABC_Carb_Monos_I"/>
    <property type="match status" value="1"/>
</dbReference>
<sequence length="496" mass="54971">MGKEMLLQLRGIIKDFPGTRALKEVNLQVAKGEVHAVIGENGAGKSTLMNIIAGVFPQTAGTIEFEGKEVHFFSPLDAQKLGIGIVHQEISLCPQISVAENIYMGRLPKTKAGMVDYKKMHRECEELFKNFSAQISPKAKVMDLSIAEQQIVEIVRSLSLDCKLIILDEPTSSLTEVETRDLFKVVNHLREQGISVLYISHRLSEVIEICDRVSVYRDGEYVDTQNVCDINTDKMVSMMVGRTLESIYPAKSKHIAEEELLKVSGFSRQGKFEDISFSLRRGEILGFSGLIGAGRSEVARAICGIDPKESGVVEIKGKKVNIRDYKDAISKGLAYITEDRKGDGLFIDYNIKQNISAAALRKVKKGKLLDDRKETKLAEDYVKKIKIKVSSLKQLCSSLSGGNQQKVLFAKWLAVEPEILIIDEPTRGIDVGVRLEIYKILRELCDSGKGVIVISSDLPEVIGLCDRVIIMREGVVSGVVSENEINEEAIMRAASH</sequence>
<dbReference type="AlphaFoldDB" id="A0A0M2NK95"/>
<protein>
    <submittedName>
        <fullName evidence="11">Ribose ABC transport system, ATP-binding protein RbsA</fullName>
    </submittedName>
</protein>
<dbReference type="SUPFAM" id="SSF52540">
    <property type="entry name" value="P-loop containing nucleoside triphosphate hydrolases"/>
    <property type="match status" value="2"/>
</dbReference>
<evidence type="ECO:0000256" key="9">
    <source>
        <dbReference type="ARBA" id="ARBA00023136"/>
    </source>
</evidence>
<keyword evidence="9" id="KW-0472">Membrane</keyword>
<evidence type="ECO:0000256" key="8">
    <source>
        <dbReference type="ARBA" id="ARBA00022967"/>
    </source>
</evidence>
<keyword evidence="12" id="KW-1185">Reference proteome</keyword>
<dbReference type="PROSITE" id="PS00211">
    <property type="entry name" value="ABC_TRANSPORTER_1"/>
    <property type="match status" value="1"/>
</dbReference>
<evidence type="ECO:0000256" key="4">
    <source>
        <dbReference type="ARBA" id="ARBA00022597"/>
    </source>
</evidence>
<dbReference type="RefSeq" id="WP_046443793.1">
    <property type="nucleotide sequence ID" value="NZ_CAUERS010000021.1"/>
</dbReference>
<evidence type="ECO:0000256" key="5">
    <source>
        <dbReference type="ARBA" id="ARBA00022737"/>
    </source>
</evidence>
<evidence type="ECO:0000256" key="1">
    <source>
        <dbReference type="ARBA" id="ARBA00004202"/>
    </source>
</evidence>
<dbReference type="InterPro" id="IPR017871">
    <property type="entry name" value="ABC_transporter-like_CS"/>
</dbReference>
<dbReference type="InterPro" id="IPR027417">
    <property type="entry name" value="P-loop_NTPase"/>
</dbReference>
<proteinExistence type="predicted"/>
<comment type="caution">
    <text evidence="11">The sequence shown here is derived from an EMBL/GenBank/DDBJ whole genome shotgun (WGS) entry which is preliminary data.</text>
</comment>
<evidence type="ECO:0000256" key="3">
    <source>
        <dbReference type="ARBA" id="ARBA00022475"/>
    </source>
</evidence>
<evidence type="ECO:0000256" key="6">
    <source>
        <dbReference type="ARBA" id="ARBA00022741"/>
    </source>
</evidence>
<dbReference type="PATRIC" id="fig|270498.16.peg.1643"/>
<dbReference type="Pfam" id="PF00005">
    <property type="entry name" value="ABC_tran"/>
    <property type="match status" value="2"/>
</dbReference>
<dbReference type="PANTHER" id="PTHR43790">
    <property type="entry name" value="CARBOHYDRATE TRANSPORT ATP-BINDING PROTEIN MG119-RELATED"/>
    <property type="match status" value="1"/>
</dbReference>
<dbReference type="CDD" id="cd03215">
    <property type="entry name" value="ABC_Carb_Monos_II"/>
    <property type="match status" value="1"/>
</dbReference>
<keyword evidence="2" id="KW-0813">Transport</keyword>
<evidence type="ECO:0000259" key="10">
    <source>
        <dbReference type="PROSITE" id="PS50893"/>
    </source>
</evidence>
<reference evidence="11 12" key="1">
    <citation type="submission" date="2015-04" db="EMBL/GenBank/DDBJ databases">
        <title>Draft genome sequence of bacteremic isolate Catabacter hongkongensis type strain HKU16T.</title>
        <authorList>
            <person name="Lau S.K."/>
            <person name="Teng J.L."/>
            <person name="Huang Y."/>
            <person name="Curreem S.O."/>
            <person name="Tsui S.K."/>
            <person name="Woo P.C."/>
        </authorList>
    </citation>
    <scope>NUCLEOTIDE SEQUENCE [LARGE SCALE GENOMIC DNA]</scope>
    <source>
        <strain evidence="11 12">HKU16</strain>
    </source>
</reference>
<evidence type="ECO:0000313" key="12">
    <source>
        <dbReference type="Proteomes" id="UP000034076"/>
    </source>
</evidence>
<gene>
    <name evidence="11" type="ORF">CHK_1954</name>
</gene>
<dbReference type="EMBL" id="LAYJ01000103">
    <property type="protein sequence ID" value="KKI50660.1"/>
    <property type="molecule type" value="Genomic_DNA"/>
</dbReference>
<dbReference type="PANTHER" id="PTHR43790:SF3">
    <property type="entry name" value="D-ALLOSE IMPORT ATP-BINDING PROTEIN ALSA-RELATED"/>
    <property type="match status" value="1"/>
</dbReference>
<name>A0A0M2NK95_9FIRM</name>
<dbReference type="GO" id="GO:0005886">
    <property type="term" value="C:plasma membrane"/>
    <property type="evidence" value="ECO:0007669"/>
    <property type="project" value="UniProtKB-SubCell"/>
</dbReference>
<organism evidence="11 12">
    <name type="scientific">Christensenella hongkongensis</name>
    <dbReference type="NCBI Taxonomy" id="270498"/>
    <lineage>
        <taxon>Bacteria</taxon>
        <taxon>Bacillati</taxon>
        <taxon>Bacillota</taxon>
        <taxon>Clostridia</taxon>
        <taxon>Christensenellales</taxon>
        <taxon>Christensenellaceae</taxon>
        <taxon>Christensenella</taxon>
    </lineage>
</organism>
<feature type="domain" description="ABC transporter" evidence="10">
    <location>
        <begin position="255"/>
        <end position="493"/>
    </location>
</feature>
<keyword evidence="8" id="KW-1278">Translocase</keyword>
<dbReference type="GO" id="GO:0016887">
    <property type="term" value="F:ATP hydrolysis activity"/>
    <property type="evidence" value="ECO:0007669"/>
    <property type="project" value="InterPro"/>
</dbReference>
<comment type="subcellular location">
    <subcellularLocation>
        <location evidence="1">Cell membrane</location>
        <topology evidence="1">Peripheral membrane protein</topology>
    </subcellularLocation>
</comment>
<dbReference type="InterPro" id="IPR003593">
    <property type="entry name" value="AAA+_ATPase"/>
</dbReference>
<dbReference type="PROSITE" id="PS50893">
    <property type="entry name" value="ABC_TRANSPORTER_2"/>
    <property type="match status" value="2"/>
</dbReference>
<keyword evidence="7 11" id="KW-0067">ATP-binding</keyword>
<keyword evidence="6" id="KW-0547">Nucleotide-binding</keyword>
<dbReference type="Gene3D" id="3.40.50.300">
    <property type="entry name" value="P-loop containing nucleotide triphosphate hydrolases"/>
    <property type="match status" value="2"/>
</dbReference>
<keyword evidence="3" id="KW-1003">Cell membrane</keyword>